<dbReference type="EMBL" id="KI913143">
    <property type="protein sequence ID" value="ETV74802.1"/>
    <property type="molecule type" value="Genomic_DNA"/>
</dbReference>
<evidence type="ECO:0000256" key="1">
    <source>
        <dbReference type="SAM" id="MobiDB-lite"/>
    </source>
</evidence>
<dbReference type="PANTHER" id="PTHR34737">
    <property type="entry name" value="EF-HAND DOMAIN-CONTAINING PROTEIN"/>
    <property type="match status" value="1"/>
</dbReference>
<feature type="domain" description="DUF7769" evidence="3">
    <location>
        <begin position="5"/>
        <end position="53"/>
    </location>
</feature>
<dbReference type="InterPro" id="IPR057626">
    <property type="entry name" value="S-S_Temptin"/>
</dbReference>
<feature type="region of interest" description="Disordered" evidence="1">
    <location>
        <begin position="180"/>
        <end position="217"/>
    </location>
</feature>
<name>W4G504_APHAT</name>
<reference evidence="4" key="1">
    <citation type="submission" date="2013-12" db="EMBL/GenBank/DDBJ databases">
        <title>The Genome Sequence of Aphanomyces astaci APO3.</title>
        <authorList>
            <consortium name="The Broad Institute Genomics Platform"/>
            <person name="Russ C."/>
            <person name="Tyler B."/>
            <person name="van West P."/>
            <person name="Dieguez-Uribeondo J."/>
            <person name="Young S.K."/>
            <person name="Zeng Q."/>
            <person name="Gargeya S."/>
            <person name="Fitzgerald M."/>
            <person name="Abouelleil A."/>
            <person name="Alvarado L."/>
            <person name="Chapman S.B."/>
            <person name="Gainer-Dewar J."/>
            <person name="Goldberg J."/>
            <person name="Griggs A."/>
            <person name="Gujja S."/>
            <person name="Hansen M."/>
            <person name="Howarth C."/>
            <person name="Imamovic A."/>
            <person name="Ireland A."/>
            <person name="Larimer J."/>
            <person name="McCowan C."/>
            <person name="Murphy C."/>
            <person name="Pearson M."/>
            <person name="Poon T.W."/>
            <person name="Priest M."/>
            <person name="Roberts A."/>
            <person name="Saif S."/>
            <person name="Shea T."/>
            <person name="Sykes S."/>
            <person name="Wortman J."/>
            <person name="Nusbaum C."/>
            <person name="Birren B."/>
        </authorList>
    </citation>
    <scope>NUCLEOTIDE SEQUENCE [LARGE SCALE GENOMIC DNA]</scope>
    <source>
        <strain evidence="4">APO3</strain>
    </source>
</reference>
<gene>
    <name evidence="4" type="ORF">H257_10866</name>
</gene>
<evidence type="ECO:0000313" key="4">
    <source>
        <dbReference type="EMBL" id="ETV74802.1"/>
    </source>
</evidence>
<sequence>MRKNLTDVERNAVLQRLLIRMQPGGKLPRGAMVDVALEFDVVRSTVRRIWKRACVNVHGDVRPCADAVALPLFPARIPNGNKVANVGALGHINPAGGGPLNPFGMAFEDAEMMWTLQLCQADSDTDGATNGEELGDPCCTWTVGATLTTTTATHPGKADPFTPDQLRSLKCVVGGSGNATSATTTFSPSGTATNAATTSSPSGTRATPSATTNTPTASSAAALSGAMLTGAAVAMAMVTQQ</sequence>
<feature type="domain" description="Temptin Cys/Cys disulfide" evidence="2">
    <location>
        <begin position="69"/>
        <end position="156"/>
    </location>
</feature>
<dbReference type="InterPro" id="IPR055313">
    <property type="entry name" value="Temptin-like"/>
</dbReference>
<evidence type="ECO:0000259" key="2">
    <source>
        <dbReference type="Pfam" id="PF24784"/>
    </source>
</evidence>
<protein>
    <submittedName>
        <fullName evidence="4">Uncharacterized protein</fullName>
    </submittedName>
</protein>
<dbReference type="GeneID" id="20812862"/>
<dbReference type="AlphaFoldDB" id="W4G504"/>
<dbReference type="VEuPathDB" id="FungiDB:H257_10866"/>
<dbReference type="InterPro" id="IPR056671">
    <property type="entry name" value="DUF7769"/>
</dbReference>
<accession>W4G504</accession>
<evidence type="ECO:0000259" key="3">
    <source>
        <dbReference type="Pfam" id="PF24964"/>
    </source>
</evidence>
<dbReference type="Pfam" id="PF24964">
    <property type="entry name" value="DUF7769"/>
    <property type="match status" value="1"/>
</dbReference>
<proteinExistence type="predicted"/>
<dbReference type="PANTHER" id="PTHR34737:SF2">
    <property type="entry name" value="EF-HAND DOMAIN-CONTAINING PROTEIN"/>
    <property type="match status" value="1"/>
</dbReference>
<dbReference type="Pfam" id="PF24784">
    <property type="entry name" value="Temptin_C"/>
    <property type="match status" value="1"/>
</dbReference>
<dbReference type="STRING" id="112090.W4G504"/>
<dbReference type="RefSeq" id="XP_009835889.1">
    <property type="nucleotide sequence ID" value="XM_009837587.1"/>
</dbReference>
<organism evidence="4">
    <name type="scientific">Aphanomyces astaci</name>
    <name type="common">Crayfish plague agent</name>
    <dbReference type="NCBI Taxonomy" id="112090"/>
    <lineage>
        <taxon>Eukaryota</taxon>
        <taxon>Sar</taxon>
        <taxon>Stramenopiles</taxon>
        <taxon>Oomycota</taxon>
        <taxon>Saprolegniomycetes</taxon>
        <taxon>Saprolegniales</taxon>
        <taxon>Verrucalvaceae</taxon>
        <taxon>Aphanomyces</taxon>
    </lineage>
</organism>
<dbReference type="OrthoDB" id="129121at2759"/>